<keyword evidence="1" id="KW-0812">Transmembrane</keyword>
<dbReference type="Proteomes" id="UP000597762">
    <property type="component" value="Unassembled WGS sequence"/>
</dbReference>
<keyword evidence="1" id="KW-1133">Transmembrane helix</keyword>
<dbReference type="GO" id="GO:0005886">
    <property type="term" value="C:plasma membrane"/>
    <property type="evidence" value="ECO:0007669"/>
    <property type="project" value="TreeGrafter"/>
</dbReference>
<sequence length="269" mass="29440">MGCSEKIGRIPFASLIATIICLAGIGVFCGTLYQALHIFLVQIVDELFKFKVGWLEVLQVVFIVIAVAMGVLAVLLLIFGILATGDTRKNVYSGAKCIMGGRVMAAFFLVLSYVLNIVWMCIISLGVIPIILYVSISSICDHHVYGKRATNITYCFDLSNYGLFLKDNHSPGSSSIVSKVCSPTNLYRLCDRVGESGSLFCVSYVGSFLISLAMIHFMIILSSNYTRIKISKELTEYRETIDQGDLEFCSIVKSKSNLGTSGISNKSAE</sequence>
<feature type="transmembrane region" description="Helical" evidence="1">
    <location>
        <begin position="197"/>
        <end position="221"/>
    </location>
</feature>
<feature type="transmembrane region" description="Helical" evidence="1">
    <location>
        <begin position="60"/>
        <end position="82"/>
    </location>
</feature>
<dbReference type="PANTHER" id="PTHR11683">
    <property type="entry name" value="MYELIN PROTEOLIPID"/>
    <property type="match status" value="1"/>
</dbReference>
<gene>
    <name evidence="2" type="ORF">SPHA_67565</name>
</gene>
<evidence type="ECO:0000256" key="1">
    <source>
        <dbReference type="SAM" id="Phobius"/>
    </source>
</evidence>
<evidence type="ECO:0000313" key="2">
    <source>
        <dbReference type="EMBL" id="CAE1316967.1"/>
    </source>
</evidence>
<keyword evidence="3" id="KW-1185">Reference proteome</keyword>
<keyword evidence="1" id="KW-0472">Membrane</keyword>
<dbReference type="InterPro" id="IPR001614">
    <property type="entry name" value="Myelin_PLP"/>
</dbReference>
<protein>
    <recommendedName>
        <fullName evidence="4">Neuronal membrane glycoprotein M6-b</fullName>
    </recommendedName>
</protein>
<evidence type="ECO:0008006" key="4">
    <source>
        <dbReference type="Google" id="ProtNLM"/>
    </source>
</evidence>
<proteinExistence type="predicted"/>
<reference evidence="2" key="1">
    <citation type="submission" date="2021-01" db="EMBL/GenBank/DDBJ databases">
        <authorList>
            <person name="Li R."/>
            <person name="Bekaert M."/>
        </authorList>
    </citation>
    <scope>NUCLEOTIDE SEQUENCE</scope>
    <source>
        <strain evidence="2">Farmed</strain>
    </source>
</reference>
<comment type="caution">
    <text evidence="2">The sequence shown here is derived from an EMBL/GenBank/DDBJ whole genome shotgun (WGS) entry which is preliminary data.</text>
</comment>
<feature type="transmembrane region" description="Helical" evidence="1">
    <location>
        <begin position="12"/>
        <end position="40"/>
    </location>
</feature>
<feature type="transmembrane region" description="Helical" evidence="1">
    <location>
        <begin position="103"/>
        <end position="136"/>
    </location>
</feature>
<dbReference type="GO" id="GO:0031175">
    <property type="term" value="P:neuron projection development"/>
    <property type="evidence" value="ECO:0007669"/>
    <property type="project" value="TreeGrafter"/>
</dbReference>
<accession>A0A812E8I6</accession>
<dbReference type="Pfam" id="PF01275">
    <property type="entry name" value="Myelin_PLP"/>
    <property type="match status" value="1"/>
</dbReference>
<dbReference type="OrthoDB" id="9993736at2759"/>
<dbReference type="EMBL" id="CAHIKZ030004896">
    <property type="protein sequence ID" value="CAE1316967.1"/>
    <property type="molecule type" value="Genomic_DNA"/>
</dbReference>
<dbReference type="PANTHER" id="PTHR11683:SF12">
    <property type="entry name" value="M6, ISOFORM F"/>
    <property type="match status" value="1"/>
</dbReference>
<evidence type="ECO:0000313" key="3">
    <source>
        <dbReference type="Proteomes" id="UP000597762"/>
    </source>
</evidence>
<organism evidence="2 3">
    <name type="scientific">Acanthosepion pharaonis</name>
    <name type="common">Pharaoh cuttlefish</name>
    <name type="synonym">Sepia pharaonis</name>
    <dbReference type="NCBI Taxonomy" id="158019"/>
    <lineage>
        <taxon>Eukaryota</taxon>
        <taxon>Metazoa</taxon>
        <taxon>Spiralia</taxon>
        <taxon>Lophotrochozoa</taxon>
        <taxon>Mollusca</taxon>
        <taxon>Cephalopoda</taxon>
        <taxon>Coleoidea</taxon>
        <taxon>Decapodiformes</taxon>
        <taxon>Sepiida</taxon>
        <taxon>Sepiina</taxon>
        <taxon>Sepiidae</taxon>
        <taxon>Acanthosepion</taxon>
    </lineage>
</organism>
<name>A0A812E8I6_ACAPH</name>
<dbReference type="AlphaFoldDB" id="A0A812E8I6"/>